<dbReference type="Gene3D" id="3.30.70.560">
    <property type="entry name" value="7,8-Dihydro-6-hydroxymethylpterin-pyrophosphokinase HPPK"/>
    <property type="match status" value="1"/>
</dbReference>
<dbReference type="GO" id="GO:0003848">
    <property type="term" value="F:2-amino-4-hydroxy-6-hydroxymethyldihydropteridine diphosphokinase activity"/>
    <property type="evidence" value="ECO:0007669"/>
    <property type="project" value="UniProtKB-EC"/>
</dbReference>
<evidence type="ECO:0000256" key="1">
    <source>
        <dbReference type="ARBA" id="ARBA00000198"/>
    </source>
</evidence>
<evidence type="ECO:0000256" key="2">
    <source>
        <dbReference type="ARBA" id="ARBA00005051"/>
    </source>
</evidence>
<dbReference type="EMBL" id="JAHZIK010000207">
    <property type="protein sequence ID" value="MBW7454486.1"/>
    <property type="molecule type" value="Genomic_DNA"/>
</dbReference>
<keyword evidence="7" id="KW-0067">ATP-binding</keyword>
<keyword evidence="5" id="KW-0547">Nucleotide-binding</keyword>
<evidence type="ECO:0000256" key="4">
    <source>
        <dbReference type="ARBA" id="ARBA00022679"/>
    </source>
</evidence>
<proteinExistence type="predicted"/>
<dbReference type="PANTHER" id="PTHR43071">
    <property type="entry name" value="2-AMINO-4-HYDROXY-6-HYDROXYMETHYLDIHYDROPTERIDINE PYROPHOSPHOKINASE"/>
    <property type="match status" value="1"/>
</dbReference>
<dbReference type="EC" id="2.7.6.3" evidence="3"/>
<dbReference type="Proteomes" id="UP001519887">
    <property type="component" value="Unassembled WGS sequence"/>
</dbReference>
<sequence>MNNKHPLNNNAASADLNKTSQAYLALGSNIGDREQLLRQALHLLDSHPGIQVKRISGIYETAPVGYTDQPAFLNMAASVCTTLEPLELLRTMLDIENQLGRTRDIRFGPRTIDLDLLLMDDVQMSEDELTLPHPRMMERAFVLVPLSDVLSSHHPLKEQADQTASRALEDGGEGITLWNTINWHSASALSES</sequence>
<comment type="catalytic activity">
    <reaction evidence="1">
        <text>6-hydroxymethyl-7,8-dihydropterin + ATP = (7,8-dihydropterin-6-yl)methyl diphosphate + AMP + H(+)</text>
        <dbReference type="Rhea" id="RHEA:11412"/>
        <dbReference type="ChEBI" id="CHEBI:15378"/>
        <dbReference type="ChEBI" id="CHEBI:30616"/>
        <dbReference type="ChEBI" id="CHEBI:44841"/>
        <dbReference type="ChEBI" id="CHEBI:72950"/>
        <dbReference type="ChEBI" id="CHEBI:456215"/>
        <dbReference type="EC" id="2.7.6.3"/>
    </reaction>
</comment>
<dbReference type="RefSeq" id="WP_210046396.1">
    <property type="nucleotide sequence ID" value="NZ_JBHLVU010000027.1"/>
</dbReference>
<organism evidence="10 11">
    <name type="scientific">Paenibacillus sepulcri</name>
    <dbReference type="NCBI Taxonomy" id="359917"/>
    <lineage>
        <taxon>Bacteria</taxon>
        <taxon>Bacillati</taxon>
        <taxon>Bacillota</taxon>
        <taxon>Bacilli</taxon>
        <taxon>Bacillales</taxon>
        <taxon>Paenibacillaceae</taxon>
        <taxon>Paenibacillus</taxon>
    </lineage>
</organism>
<dbReference type="InterPro" id="IPR035907">
    <property type="entry name" value="Hppk_sf"/>
</dbReference>
<dbReference type="Pfam" id="PF01288">
    <property type="entry name" value="HPPK"/>
    <property type="match status" value="1"/>
</dbReference>
<dbReference type="PANTHER" id="PTHR43071:SF1">
    <property type="entry name" value="2-AMINO-4-HYDROXY-6-HYDROXYMETHYLDIHYDROPTERIDINE PYROPHOSPHOKINASE"/>
    <property type="match status" value="1"/>
</dbReference>
<comment type="pathway">
    <text evidence="2">Cofactor biosynthesis; tetrahydrofolate biosynthesis; 2-amino-4-hydroxy-6-hydroxymethyl-7,8-dihydropteridine diphosphate from 7,8-dihydroneopterin triphosphate: step 4/4.</text>
</comment>
<dbReference type="SUPFAM" id="SSF55083">
    <property type="entry name" value="6-hydroxymethyl-7,8-dihydropterin pyrophosphokinase, HPPK"/>
    <property type="match status" value="1"/>
</dbReference>
<evidence type="ECO:0000259" key="9">
    <source>
        <dbReference type="PROSITE" id="PS00794"/>
    </source>
</evidence>
<protein>
    <recommendedName>
        <fullName evidence="3">2-amino-4-hydroxy-6-hydroxymethyldihydropteridine diphosphokinase</fullName>
        <ecNumber evidence="3">2.7.6.3</ecNumber>
    </recommendedName>
</protein>
<comment type="caution">
    <text evidence="10">The sequence shown here is derived from an EMBL/GenBank/DDBJ whole genome shotgun (WGS) entry which is preliminary data.</text>
</comment>
<evidence type="ECO:0000256" key="8">
    <source>
        <dbReference type="ARBA" id="ARBA00022909"/>
    </source>
</evidence>
<dbReference type="CDD" id="cd00483">
    <property type="entry name" value="HPPK"/>
    <property type="match status" value="1"/>
</dbReference>
<name>A0ABS7C187_9BACL</name>
<reference evidence="10 11" key="1">
    <citation type="submission" date="2021-07" db="EMBL/GenBank/DDBJ databases">
        <title>Paenibacillus radiodurans sp. nov., isolated from the southeastern edge of Tengger Desert.</title>
        <authorList>
            <person name="Zhang G."/>
        </authorList>
    </citation>
    <scope>NUCLEOTIDE SEQUENCE [LARGE SCALE GENOMIC DNA]</scope>
    <source>
        <strain evidence="10 11">CCM 7311</strain>
    </source>
</reference>
<keyword evidence="4 10" id="KW-0808">Transferase</keyword>
<dbReference type="InterPro" id="IPR000550">
    <property type="entry name" value="Hppk"/>
</dbReference>
<dbReference type="PROSITE" id="PS00794">
    <property type="entry name" value="HPPK"/>
    <property type="match status" value="1"/>
</dbReference>
<evidence type="ECO:0000256" key="3">
    <source>
        <dbReference type="ARBA" id="ARBA00013253"/>
    </source>
</evidence>
<evidence type="ECO:0000256" key="5">
    <source>
        <dbReference type="ARBA" id="ARBA00022741"/>
    </source>
</evidence>
<evidence type="ECO:0000256" key="6">
    <source>
        <dbReference type="ARBA" id="ARBA00022777"/>
    </source>
</evidence>
<gene>
    <name evidence="10" type="primary">folK</name>
    <name evidence="10" type="ORF">K0U00_10630</name>
</gene>
<dbReference type="NCBIfam" id="TIGR01498">
    <property type="entry name" value="folK"/>
    <property type="match status" value="1"/>
</dbReference>
<keyword evidence="11" id="KW-1185">Reference proteome</keyword>
<keyword evidence="8" id="KW-0289">Folate biosynthesis</keyword>
<feature type="domain" description="7,8-dihydro-6-hydroxymethylpterin-pyrophosphokinase" evidence="9">
    <location>
        <begin position="106"/>
        <end position="117"/>
    </location>
</feature>
<keyword evidence="6" id="KW-0418">Kinase</keyword>
<evidence type="ECO:0000256" key="7">
    <source>
        <dbReference type="ARBA" id="ARBA00022840"/>
    </source>
</evidence>
<accession>A0ABS7C187</accession>
<evidence type="ECO:0000313" key="10">
    <source>
        <dbReference type="EMBL" id="MBW7454486.1"/>
    </source>
</evidence>
<evidence type="ECO:0000313" key="11">
    <source>
        <dbReference type="Proteomes" id="UP001519887"/>
    </source>
</evidence>